<dbReference type="EMBL" id="JACBZA010000001">
    <property type="protein sequence ID" value="NYH84333.1"/>
    <property type="molecule type" value="Genomic_DNA"/>
</dbReference>
<proteinExistence type="predicted"/>
<evidence type="ECO:0000256" key="1">
    <source>
        <dbReference type="ARBA" id="ARBA00037217"/>
    </source>
</evidence>
<dbReference type="SUPFAM" id="SSF51905">
    <property type="entry name" value="FAD/NAD(P)-binding domain"/>
    <property type="match status" value="1"/>
</dbReference>
<evidence type="ECO:0000313" key="5">
    <source>
        <dbReference type="EMBL" id="NYH84333.1"/>
    </source>
</evidence>
<dbReference type="Pfam" id="PF01593">
    <property type="entry name" value="Amino_oxidase"/>
    <property type="match status" value="1"/>
</dbReference>
<dbReference type="STRING" id="504797.SAMN05421678_101102"/>
<dbReference type="Proteomes" id="UP000533017">
    <property type="component" value="Unassembled WGS sequence"/>
</dbReference>
<evidence type="ECO:0000313" key="6">
    <source>
        <dbReference type="EMBL" id="SFF63040.1"/>
    </source>
</evidence>
<reference evidence="6 7" key="1">
    <citation type="submission" date="2016-10" db="EMBL/GenBank/DDBJ databases">
        <authorList>
            <person name="de Groot N.N."/>
        </authorList>
    </citation>
    <scope>NUCLEOTIDE SEQUENCE [LARGE SCALE GENOMIC DNA]</scope>
    <source>
        <strain evidence="6 7">CPCC 202808</strain>
    </source>
</reference>
<comment type="subunit">
    <text evidence="2">Interacts with COX5B; this interaction may contribute to localize PYROXD2 to the inner face of the inner mitochondrial membrane.</text>
</comment>
<name>A0A1I2KA11_9ACTN</name>
<comment type="function">
    <text evidence="1">Probable oxidoreductase that may play a role as regulator of mitochondrial function.</text>
</comment>
<dbReference type="RefSeq" id="WP_092879738.1">
    <property type="nucleotide sequence ID" value="NZ_FOOI01000001.1"/>
</dbReference>
<dbReference type="OrthoDB" id="833207at2"/>
<organism evidence="6 7">
    <name type="scientific">Actinopolymorpha cephalotaxi</name>
    <dbReference type="NCBI Taxonomy" id="504797"/>
    <lineage>
        <taxon>Bacteria</taxon>
        <taxon>Bacillati</taxon>
        <taxon>Actinomycetota</taxon>
        <taxon>Actinomycetes</taxon>
        <taxon>Propionibacteriales</taxon>
        <taxon>Actinopolymorphaceae</taxon>
        <taxon>Actinopolymorpha</taxon>
    </lineage>
</organism>
<dbReference type="Proteomes" id="UP000199052">
    <property type="component" value="Unassembled WGS sequence"/>
</dbReference>
<evidence type="ECO:0000259" key="4">
    <source>
        <dbReference type="Pfam" id="PF01593"/>
    </source>
</evidence>
<keyword evidence="8" id="KW-1185">Reference proteome</keyword>
<reference evidence="5 8" key="2">
    <citation type="submission" date="2020-07" db="EMBL/GenBank/DDBJ databases">
        <title>Sequencing the genomes of 1000 actinobacteria strains.</title>
        <authorList>
            <person name="Klenk H.-P."/>
        </authorList>
    </citation>
    <scope>NUCLEOTIDE SEQUENCE [LARGE SCALE GENOMIC DNA]</scope>
    <source>
        <strain evidence="5 8">DSM 45117</strain>
    </source>
</reference>
<sequence length="536" mass="56021">MTTEVVDAVVVGAGPNGLVAANVLADAGWDVLVLEATPEPGGAVRTAEFVRPGFHSDLCSAFYPLGAVSPVFADLDLELHGLRWRHAPAVLAHVLPDDRAAVLHRDPEATAASLAAFAPGDGPAWLAEFERWQRISTDLITALLRPFPPVRAGSRLLRRLGTADALRMARLLTLPARTLGEETFDGEGARVLLAGNALHTDLGPDHAGSGVFGWLLSMLGQDVGFPVPEGGAGELTRALVHRLTSLGGRIVCDTSVSQVVVAGGRALGVRTADGGLVRARRGVLADVPAPILYHQLVGAEHLPARLLSDLERFHWDNATVKVDWALSGPVPWTAAEVRGAGTVHLGGDLDALVEYGSDLSRSRVPSTPFMLLGQMGVADPTRSPAGTETVWAYTHVPRGERWDATRCERYADSMQAVIERHAPGFGDLVLGRHVAGPPDLEAHNPSLVEGAINAGTAAIHQELIFRPTPGLARADTPVDKLYLAGASAHPGGAVHGAPGANAARAALARAGLAGDVYAAAIRLGHRAVYGSGYGVG</sequence>
<dbReference type="GO" id="GO:0016491">
    <property type="term" value="F:oxidoreductase activity"/>
    <property type="evidence" value="ECO:0007669"/>
    <property type="project" value="InterPro"/>
</dbReference>
<dbReference type="AlphaFoldDB" id="A0A1I2KA11"/>
<dbReference type="InterPro" id="IPR036188">
    <property type="entry name" value="FAD/NAD-bd_sf"/>
</dbReference>
<dbReference type="PRINTS" id="PR00411">
    <property type="entry name" value="PNDRDTASEI"/>
</dbReference>
<dbReference type="Gene3D" id="3.50.50.60">
    <property type="entry name" value="FAD/NAD(P)-binding domain"/>
    <property type="match status" value="2"/>
</dbReference>
<dbReference type="PANTHER" id="PTHR10668">
    <property type="entry name" value="PHYTOENE DEHYDROGENASE"/>
    <property type="match status" value="1"/>
</dbReference>
<dbReference type="PANTHER" id="PTHR10668:SF105">
    <property type="entry name" value="DEHYDROGENASE-RELATED"/>
    <property type="match status" value="1"/>
</dbReference>
<evidence type="ECO:0000313" key="8">
    <source>
        <dbReference type="Proteomes" id="UP000533017"/>
    </source>
</evidence>
<feature type="domain" description="Amine oxidase" evidence="4">
    <location>
        <begin position="17"/>
        <end position="497"/>
    </location>
</feature>
<evidence type="ECO:0000256" key="3">
    <source>
        <dbReference type="ARBA" id="ARBA00040298"/>
    </source>
</evidence>
<dbReference type="InterPro" id="IPR002937">
    <property type="entry name" value="Amino_oxidase"/>
</dbReference>
<protein>
    <recommendedName>
        <fullName evidence="3">Pyridine nucleotide-disulfide oxidoreductase domain-containing protein 2</fullName>
    </recommendedName>
</protein>
<evidence type="ECO:0000256" key="2">
    <source>
        <dbReference type="ARBA" id="ARBA00038825"/>
    </source>
</evidence>
<dbReference type="EMBL" id="FOOI01000001">
    <property type="protein sequence ID" value="SFF63040.1"/>
    <property type="molecule type" value="Genomic_DNA"/>
</dbReference>
<evidence type="ECO:0000313" key="7">
    <source>
        <dbReference type="Proteomes" id="UP000199052"/>
    </source>
</evidence>
<gene>
    <name evidence="5" type="ORF">FHR37_003184</name>
    <name evidence="6" type="ORF">SAMN05421678_101102</name>
</gene>
<accession>A0A1I2KA11</accession>